<sequence length="165" mass="18173">MAGTLLDYRLTQNLCQEPGARGDSLQMGHAWRSWVRLPRALGPQRSRVQFGEAVWSKAGAQIFSEGGLDYLGNSSLIHAQSILAIWACQVILMGAVEGYRIAGGPLGEVTDPLYPGGSFDPLGLADDPEAFAELKQWYIYQLWLEKNARIFKSKARDCVSSLRSV</sequence>
<accession>A0ACC0LAQ9</accession>
<proteinExistence type="predicted"/>
<dbReference type="Proteomes" id="UP001062846">
    <property type="component" value="Chromosome 13"/>
</dbReference>
<keyword evidence="2" id="KW-1185">Reference proteome</keyword>
<protein>
    <submittedName>
        <fullName evidence="1">Uncharacterized protein</fullName>
    </submittedName>
</protein>
<gene>
    <name evidence="1" type="ORF">RHMOL_Rhmol13G0258900</name>
</gene>
<name>A0ACC0LAQ9_RHOML</name>
<reference evidence="1" key="1">
    <citation type="submission" date="2022-02" db="EMBL/GenBank/DDBJ databases">
        <title>Plant Genome Project.</title>
        <authorList>
            <person name="Zhang R.-G."/>
        </authorList>
    </citation>
    <scope>NUCLEOTIDE SEQUENCE</scope>
    <source>
        <strain evidence="1">AT1</strain>
    </source>
</reference>
<dbReference type="EMBL" id="CM046400">
    <property type="protein sequence ID" value="KAI8525805.1"/>
    <property type="molecule type" value="Genomic_DNA"/>
</dbReference>
<evidence type="ECO:0000313" key="2">
    <source>
        <dbReference type="Proteomes" id="UP001062846"/>
    </source>
</evidence>
<organism evidence="1 2">
    <name type="scientific">Rhododendron molle</name>
    <name type="common">Chinese azalea</name>
    <name type="synonym">Azalea mollis</name>
    <dbReference type="NCBI Taxonomy" id="49168"/>
    <lineage>
        <taxon>Eukaryota</taxon>
        <taxon>Viridiplantae</taxon>
        <taxon>Streptophyta</taxon>
        <taxon>Embryophyta</taxon>
        <taxon>Tracheophyta</taxon>
        <taxon>Spermatophyta</taxon>
        <taxon>Magnoliopsida</taxon>
        <taxon>eudicotyledons</taxon>
        <taxon>Gunneridae</taxon>
        <taxon>Pentapetalae</taxon>
        <taxon>asterids</taxon>
        <taxon>Ericales</taxon>
        <taxon>Ericaceae</taxon>
        <taxon>Ericoideae</taxon>
        <taxon>Rhodoreae</taxon>
        <taxon>Rhododendron</taxon>
    </lineage>
</organism>
<comment type="caution">
    <text evidence="1">The sequence shown here is derived from an EMBL/GenBank/DDBJ whole genome shotgun (WGS) entry which is preliminary data.</text>
</comment>
<evidence type="ECO:0000313" key="1">
    <source>
        <dbReference type="EMBL" id="KAI8525805.1"/>
    </source>
</evidence>